<dbReference type="KEGG" id="rsin:B6N60_04487"/>
<evidence type="ECO:0000313" key="2">
    <source>
        <dbReference type="Proteomes" id="UP000683511"/>
    </source>
</evidence>
<dbReference type="NCBIfam" id="TIGR02935">
    <property type="entry name" value="NifX-associated nitrogen fixation protein"/>
    <property type="match status" value="1"/>
</dbReference>
<dbReference type="RefSeq" id="WP_190605718.1">
    <property type="nucleotide sequence ID" value="NZ_CP021056.1"/>
</dbReference>
<dbReference type="Proteomes" id="UP000683511">
    <property type="component" value="Chromosome"/>
</dbReference>
<dbReference type="Gene3D" id="1.10.3100.20">
    <property type="entry name" value="Protein of unknown function DUF269"/>
    <property type="match status" value="1"/>
</dbReference>
<accession>A0A975Y6Z1</accession>
<name>A0A975Y6Z1_9NOST</name>
<keyword evidence="2" id="KW-1185">Reference proteome</keyword>
<protein>
    <submittedName>
        <fullName evidence="1">Nitrogen fixation protein</fullName>
    </submittedName>
</protein>
<dbReference type="PIRSF" id="PIRSF005788">
    <property type="entry name" value="NifK"/>
    <property type="match status" value="1"/>
</dbReference>
<dbReference type="InterPro" id="IPR004952">
    <property type="entry name" value="NifX-assoc_nitrogen_fix"/>
</dbReference>
<reference evidence="1" key="1">
    <citation type="submission" date="2017-04" db="EMBL/GenBank/DDBJ databases">
        <title>Genome deletions in a multicellular cyanobacterial endosymbiont for morphological adaptation in marine diatoms.</title>
        <authorList>
            <person name="Wang Y."/>
            <person name="Gao H."/>
            <person name="Li R."/>
            <person name="Xu X."/>
        </authorList>
    </citation>
    <scope>NUCLEOTIDE SEQUENCE</scope>
    <source>
        <strain evidence="1">FACHB 800</strain>
    </source>
</reference>
<dbReference type="EMBL" id="CP021056">
    <property type="protein sequence ID" value="QXE25767.1"/>
    <property type="molecule type" value="Genomic_DNA"/>
</dbReference>
<dbReference type="AlphaFoldDB" id="A0A975Y6Z1"/>
<sequence length="158" mass="17685">MSANNLNGNASNTELTLTPFLKAILMQIRGQDTYGFYRSWSDELILKPFIVTKQKKREISVEGEVDPATLSRINAYFRAIAARIEQETGLISNVVVNVNHEGFGWALVFSGRLLLVVKTLRDAHRFGFESLEKLSAEGETLVEKGLDLAKRFPEVGKI</sequence>
<dbReference type="Pfam" id="PF03270">
    <property type="entry name" value="DUF269"/>
    <property type="match status" value="1"/>
</dbReference>
<evidence type="ECO:0000313" key="1">
    <source>
        <dbReference type="EMBL" id="QXE25767.1"/>
    </source>
</evidence>
<organism evidence="1 2">
    <name type="scientific">Richelia sinica FACHB-800</name>
    <dbReference type="NCBI Taxonomy" id="1357546"/>
    <lineage>
        <taxon>Bacteria</taxon>
        <taxon>Bacillati</taxon>
        <taxon>Cyanobacteriota</taxon>
        <taxon>Cyanophyceae</taxon>
        <taxon>Nostocales</taxon>
        <taxon>Nostocaceae</taxon>
        <taxon>Richelia</taxon>
    </lineage>
</organism>
<proteinExistence type="predicted"/>
<gene>
    <name evidence="1" type="ORF">B6N60_04487</name>
</gene>